<dbReference type="PANTHER" id="PTHR38690:SF1">
    <property type="entry name" value="PROTEASE"/>
    <property type="match status" value="1"/>
</dbReference>
<keyword evidence="1" id="KW-0472">Membrane</keyword>
<dbReference type="InterPro" id="IPR025263">
    <property type="entry name" value="YhdP_central"/>
</dbReference>
<dbReference type="RefSeq" id="WP_331256508.1">
    <property type="nucleotide sequence ID" value="NZ_CP133270.1"/>
</dbReference>
<dbReference type="Proteomes" id="UP001330434">
    <property type="component" value="Chromosome"/>
</dbReference>
<dbReference type="InterPro" id="IPR011836">
    <property type="entry name" value="YhdP"/>
</dbReference>
<reference evidence="3 4" key="1">
    <citation type="journal article" date="2024" name="Environ. Microbiol.">
        <title>Novel evolutionary insights on the interactions of the Holosporales (Alphaproteobacteria) with eukaryotic hosts from comparative genomics.</title>
        <authorList>
            <person name="Giovannini M."/>
            <person name="Petroni G."/>
            <person name="Castelli M."/>
        </authorList>
    </citation>
    <scope>NUCLEOTIDE SEQUENCE [LARGE SCALE GENOMIC DNA]</scope>
    <source>
        <strain evidence="3 4">US_Bl 15I1</strain>
    </source>
</reference>
<sequence>MTSEYGQSPESSFIKPGDRFRRIIEIVGEVFISIAGIALVGLACVMIRLTSGPVDLNFLNSDVESALNSSAIGVRATIEGTQLAWREWNHPLEIQVKGLHLFSAQNEEILDVPEVGVSLSFSKLLEGKVALKKIRIYSPRIILRRDEAGKFGFQLSTDDHTSNMEVEDFLGFLMIDPENESMGQLNTLRKISILGARLDIVDTGGHNNFTFPQVDLILNRRHTGFDANFKIYSNAESGKIDLLISHEKGKDRADAHVVFSKAALGSMFLDTSPIETAFDNIISHLSKIDIPLSGEAHLAINPLTYEIIEGNTDITLHHGQLSAILEGDLSLGMKSGQVALEMTPHSIILKNLGIYSGEMLLNVQGQLNSPQGVLRLDQLTPPETTLSLNATLKDLPLADLSLYWPSFAAPAAREWIVEHMAQEGTLHEGNFELSGTFHGAGYESQKLQGKLDVKDGAIVYLEGLPPAQGVEGSATFNSDGFDIAIYKGHVGEAQVSEASVKIRGLSNDQEAIDINVGIDARLPEVLKIIDHDPLHYAEKANLDPKRTKGQVKGRLHLDFPLLANLKFDDVKMDLKGTIEEGSLQTEVGKNKFPIDLQMGKFEVAATEKNLTITGPGEVNSVPAKVTWQENFEDGPNIPWRTQMQIYLEATVLDLKRFDYDYTAFLTGSTPFELIYTKSQNAGSTLAFDFNLTPSQIKIPHIGWNKKPGDSTRLQFTVAIEEGDLKHLQNIQLTSGYITASGSAKFDHKGEWQDLRLHPLKFPKTDATLTVSRPQSGGYALKASGKEINAEPFMTYLEESEKKERLEVTPLIIDARLDAIHMGENKTFKKVTAHLDLLLEKKDTVWNAVELTAEAGKGTIDKGQMKDVEGGIWMQITRPHNGSQNLIVRANDAGQFFNNLNIFEDMLGGELTIKASRKVGNPFEGLFKVQNFEVRKIPLLARFAAVASPIGFANLFSDGVVSLNRFDTNFIYGDDIIKVTKGVGKSLSLGFSVEGQIDRLKGEFNLKGAIAPLYVINSVLGHIPLIGSLINGKDGEGLFAASYTVTGTTDEPQVNINPLSALVPVFIRNLFNDIVE</sequence>
<evidence type="ECO:0000313" key="4">
    <source>
        <dbReference type="Proteomes" id="UP001330434"/>
    </source>
</evidence>
<evidence type="ECO:0000256" key="1">
    <source>
        <dbReference type="SAM" id="Phobius"/>
    </source>
</evidence>
<keyword evidence="4" id="KW-1185">Reference proteome</keyword>
<keyword evidence="1" id="KW-1133">Transmembrane helix</keyword>
<accession>A0ABZ2C3C7</accession>
<dbReference type="EMBL" id="CP133270">
    <property type="protein sequence ID" value="WVX65940.1"/>
    <property type="molecule type" value="Genomic_DNA"/>
</dbReference>
<protein>
    <submittedName>
        <fullName evidence="3">AsmA-like C-terminal domain-containing protein</fullName>
    </submittedName>
</protein>
<gene>
    <name evidence="3" type="ORF">Bealeia1_00106</name>
</gene>
<organism evidence="3 4">
    <name type="scientific">Candidatus Bealeia paramacronuclearis</name>
    <dbReference type="NCBI Taxonomy" id="1921001"/>
    <lineage>
        <taxon>Bacteria</taxon>
        <taxon>Pseudomonadati</taxon>
        <taxon>Pseudomonadota</taxon>
        <taxon>Alphaproteobacteria</taxon>
        <taxon>Holosporales</taxon>
        <taxon>Holosporaceae</taxon>
        <taxon>Candidatus Bealeia</taxon>
    </lineage>
</organism>
<proteinExistence type="predicted"/>
<dbReference type="Pfam" id="PF13116">
    <property type="entry name" value="YhdP"/>
    <property type="match status" value="1"/>
</dbReference>
<feature type="domain" description="YhdP central" evidence="2">
    <location>
        <begin position="369"/>
        <end position="854"/>
    </location>
</feature>
<evidence type="ECO:0000313" key="3">
    <source>
        <dbReference type="EMBL" id="WVX65940.1"/>
    </source>
</evidence>
<evidence type="ECO:0000259" key="2">
    <source>
        <dbReference type="Pfam" id="PF13116"/>
    </source>
</evidence>
<keyword evidence="1" id="KW-0812">Transmembrane</keyword>
<dbReference type="PANTHER" id="PTHR38690">
    <property type="entry name" value="PROTEASE-RELATED"/>
    <property type="match status" value="1"/>
</dbReference>
<name>A0ABZ2C3C7_9PROT</name>
<feature type="transmembrane region" description="Helical" evidence="1">
    <location>
        <begin position="26"/>
        <end position="49"/>
    </location>
</feature>